<evidence type="ECO:0000313" key="4">
    <source>
        <dbReference type="EMBL" id="AZT94406.1"/>
    </source>
</evidence>
<keyword evidence="1 2" id="KW-0732">Signal</keyword>
<dbReference type="RefSeq" id="WP_096162335.1">
    <property type="nucleotide sequence ID" value="NZ_CP025330.1"/>
</dbReference>
<dbReference type="Proteomes" id="UP000217564">
    <property type="component" value="Unassembled WGS sequence"/>
</dbReference>
<sequence length="515" mass="56535">MRRLLLGAFLAVLLPLSACTGGGLGDAQRGTGNSFIVAWNAQPPTLDPLMTTSTATRDISRNFFEPLITIDADNQVKPVLAESFSLSKDGTLVSFTLRKNVRFHDGSIMEAEDVVSSLKAWIAKASVGQQFFSEATVSSPASDKVEIKLPDPLFVALPLLADQGQLPAIQPKEILEAAGDDPVAEFVGTGPYTMEKWNTDQYVQMARFDDYVSPTGEANGTAGQRKAAFDSMFFYFVNDPSTRMSGLQTGEYDAANALPPDNLEMLEDDENINLTTGDNGFNAAIFNKKTGVMSDPDMRRAVLAATNIDDIQKAAFSSQKLYDTNGALMPASSEWYSKEGLDSYNHPNPKRAEALLDKAGYNGEEVRILTSREYEEHYNNAVVMNQQLNEVGVRSRLIVTDWATVLQSRTDDKSYEIFITGFSPTSTPLTQVFFDPIWPGWTKSPEIEDAFDTIVHAPSGDQAVSAKDDLQRAFYDYLPVLKFGARSTTTGIRSDFAGHEFTAASGDIFYNVHTR</sequence>
<dbReference type="Gene3D" id="3.90.76.10">
    <property type="entry name" value="Dipeptide-binding Protein, Domain 1"/>
    <property type="match status" value="1"/>
</dbReference>
<dbReference type="InterPro" id="IPR039424">
    <property type="entry name" value="SBP_5"/>
</dbReference>
<feature type="domain" description="Solute-binding protein family 5" evidence="3">
    <location>
        <begin position="75"/>
        <end position="438"/>
    </location>
</feature>
<proteinExistence type="predicted"/>
<dbReference type="Gene3D" id="3.10.105.10">
    <property type="entry name" value="Dipeptide-binding Protein, Domain 3"/>
    <property type="match status" value="1"/>
</dbReference>
<dbReference type="PANTHER" id="PTHR30290">
    <property type="entry name" value="PERIPLASMIC BINDING COMPONENT OF ABC TRANSPORTER"/>
    <property type="match status" value="1"/>
</dbReference>
<reference evidence="7 8" key="1">
    <citation type="journal article" date="2017" name="Elife">
        <title>Extensive horizontal gene transfer in cheese-associated bacteria.</title>
        <authorList>
            <person name="Bonham K.S."/>
            <person name="Wolfe B.E."/>
            <person name="Dutton R.J."/>
        </authorList>
    </citation>
    <scope>NUCLEOTIDE SEQUENCE [LARGE SCALE GENOMIC DNA]</scope>
    <source>
        <strain evidence="6 7">947_7</strain>
        <strain evidence="5 8">962_8</strain>
    </source>
</reference>
<dbReference type="GO" id="GO:1904680">
    <property type="term" value="F:peptide transmembrane transporter activity"/>
    <property type="evidence" value="ECO:0007669"/>
    <property type="project" value="TreeGrafter"/>
</dbReference>
<reference evidence="4 9" key="3">
    <citation type="submission" date="2019-01" db="EMBL/GenBank/DDBJ databases">
        <title>Comparative genomic analysis of Brevibacterium aurantiacum sheds light on its evolution and its adaptation to smear-ripened cheeses.</title>
        <authorList>
            <person name="Moineau S."/>
        </authorList>
    </citation>
    <scope>NUCLEOTIDE SEQUENCE [LARGE SCALE GENOMIC DNA]</scope>
    <source>
        <strain evidence="4 9">SMQ-1417</strain>
    </source>
</reference>
<dbReference type="Proteomes" id="UP000218620">
    <property type="component" value="Unassembled WGS sequence"/>
</dbReference>
<reference evidence="4 9" key="2">
    <citation type="submission" date="2017-12" db="EMBL/GenBank/DDBJ databases">
        <authorList>
            <person name="Levesque S."/>
        </authorList>
    </citation>
    <scope>NUCLEOTIDE SEQUENCE [LARGE SCALE GENOMIC DNA]</scope>
    <source>
        <strain evidence="4 9">SMQ-1417</strain>
    </source>
</reference>
<dbReference type="SUPFAM" id="SSF53850">
    <property type="entry name" value="Periplasmic binding protein-like II"/>
    <property type="match status" value="1"/>
</dbReference>
<evidence type="ECO:0000256" key="2">
    <source>
        <dbReference type="SAM" id="SignalP"/>
    </source>
</evidence>
<protein>
    <recommendedName>
        <fullName evidence="3">Solute-binding protein family 5 domain-containing protein</fullName>
    </recommendedName>
</protein>
<dbReference type="EMBL" id="NRGQ01000002">
    <property type="protein sequence ID" value="PCC44669.1"/>
    <property type="molecule type" value="Genomic_DNA"/>
</dbReference>
<feature type="signal peptide" evidence="2">
    <location>
        <begin position="1"/>
        <end position="20"/>
    </location>
</feature>
<dbReference type="EMBL" id="CP025330">
    <property type="protein sequence ID" value="AZT94406.1"/>
    <property type="molecule type" value="Genomic_DNA"/>
</dbReference>
<dbReference type="AlphaFoldDB" id="A0A2A3YZI2"/>
<evidence type="ECO:0000313" key="7">
    <source>
        <dbReference type="Proteomes" id="UP000217564"/>
    </source>
</evidence>
<dbReference type="Pfam" id="PF00496">
    <property type="entry name" value="SBP_bac_5"/>
    <property type="match status" value="1"/>
</dbReference>
<evidence type="ECO:0000313" key="9">
    <source>
        <dbReference type="Proteomes" id="UP000283000"/>
    </source>
</evidence>
<evidence type="ECO:0000313" key="6">
    <source>
        <dbReference type="EMBL" id="PCC46137.1"/>
    </source>
</evidence>
<gene>
    <name evidence="6" type="ORF">CIK64_12015</name>
    <name evidence="5" type="ORF">CIK65_00435</name>
    <name evidence="4" type="ORF">CXR23_15670</name>
</gene>
<dbReference type="EMBL" id="NRGP01000016">
    <property type="protein sequence ID" value="PCC46137.1"/>
    <property type="molecule type" value="Genomic_DNA"/>
</dbReference>
<evidence type="ECO:0000259" key="3">
    <source>
        <dbReference type="Pfam" id="PF00496"/>
    </source>
</evidence>
<dbReference type="GO" id="GO:0043190">
    <property type="term" value="C:ATP-binding cassette (ABC) transporter complex"/>
    <property type="evidence" value="ECO:0007669"/>
    <property type="project" value="InterPro"/>
</dbReference>
<dbReference type="InterPro" id="IPR000914">
    <property type="entry name" value="SBP_5_dom"/>
</dbReference>
<dbReference type="InterPro" id="IPR030678">
    <property type="entry name" value="Peptide/Ni-bd"/>
</dbReference>
<dbReference type="Proteomes" id="UP000283000">
    <property type="component" value="Chromosome"/>
</dbReference>
<dbReference type="Gene3D" id="3.40.190.10">
    <property type="entry name" value="Periplasmic binding protein-like II"/>
    <property type="match status" value="1"/>
</dbReference>
<organism evidence="5 8">
    <name type="scientific">Brevibacterium aurantiacum</name>
    <dbReference type="NCBI Taxonomy" id="273384"/>
    <lineage>
        <taxon>Bacteria</taxon>
        <taxon>Bacillati</taxon>
        <taxon>Actinomycetota</taxon>
        <taxon>Actinomycetes</taxon>
        <taxon>Micrococcales</taxon>
        <taxon>Brevibacteriaceae</taxon>
        <taxon>Brevibacterium</taxon>
    </lineage>
</organism>
<name>A0A2A3YZI2_BREAU</name>
<dbReference type="GO" id="GO:0015833">
    <property type="term" value="P:peptide transport"/>
    <property type="evidence" value="ECO:0007669"/>
    <property type="project" value="TreeGrafter"/>
</dbReference>
<dbReference type="GO" id="GO:0042597">
    <property type="term" value="C:periplasmic space"/>
    <property type="evidence" value="ECO:0007669"/>
    <property type="project" value="UniProtKB-ARBA"/>
</dbReference>
<feature type="chain" id="PRO_5044065235" description="Solute-binding protein family 5 domain-containing protein" evidence="2">
    <location>
        <begin position="21"/>
        <end position="515"/>
    </location>
</feature>
<dbReference type="PIRSF" id="PIRSF002741">
    <property type="entry name" value="MppA"/>
    <property type="match status" value="1"/>
</dbReference>
<accession>A0A2A3YZI2</accession>
<dbReference type="PANTHER" id="PTHR30290:SF38">
    <property type="entry name" value="D,D-DIPEPTIDE-BINDING PERIPLASMIC PROTEIN DDPA-RELATED"/>
    <property type="match status" value="1"/>
</dbReference>
<evidence type="ECO:0000313" key="8">
    <source>
        <dbReference type="Proteomes" id="UP000218620"/>
    </source>
</evidence>
<evidence type="ECO:0000313" key="5">
    <source>
        <dbReference type="EMBL" id="PCC44669.1"/>
    </source>
</evidence>
<evidence type="ECO:0000256" key="1">
    <source>
        <dbReference type="ARBA" id="ARBA00022729"/>
    </source>
</evidence>